<keyword evidence="2" id="KW-1185">Reference proteome</keyword>
<dbReference type="PATRIC" id="fig|1367477.3.peg.2085"/>
<dbReference type="HOGENOM" id="CLU_2969791_0_0_9"/>
<organism evidence="1 2">
    <name type="scientific">Bacillus infantis NRRL B-14911</name>
    <dbReference type="NCBI Taxonomy" id="1367477"/>
    <lineage>
        <taxon>Bacteria</taxon>
        <taxon>Bacillati</taxon>
        <taxon>Bacillota</taxon>
        <taxon>Bacilli</taxon>
        <taxon>Bacillales</taxon>
        <taxon>Bacillaceae</taxon>
        <taxon>Bacillus</taxon>
    </lineage>
</organism>
<protein>
    <submittedName>
        <fullName evidence="1">Uncharacterized protein</fullName>
    </submittedName>
</protein>
<dbReference type="KEGG" id="bif:N288_10720"/>
<gene>
    <name evidence="1" type="ORF">N288_10720</name>
</gene>
<name>U5LBT0_9BACI</name>
<accession>U5LBT0</accession>
<evidence type="ECO:0000313" key="2">
    <source>
        <dbReference type="Proteomes" id="UP000017805"/>
    </source>
</evidence>
<proteinExistence type="predicted"/>
<reference evidence="1 2" key="1">
    <citation type="submission" date="2013-07" db="EMBL/GenBank/DDBJ databases">
        <title>Complete genome sequence of Bacillus infantis NRRL B-14911 that has potential to induce cardiac disease by antigenic mimicry.</title>
        <authorList>
            <person name="Massilamany C."/>
            <person name="Smith T.P.L."/>
            <person name="Loy J.D."/>
            <person name="Barletta R."/>
            <person name="Reddy J."/>
        </authorList>
    </citation>
    <scope>NUCLEOTIDE SEQUENCE [LARGE SCALE GENOMIC DNA]</scope>
    <source>
        <strain evidence="1 2">NRRL B-14911</strain>
    </source>
</reference>
<dbReference type="AlphaFoldDB" id="U5LBT0"/>
<evidence type="ECO:0000313" key="1">
    <source>
        <dbReference type="EMBL" id="AGX04057.1"/>
    </source>
</evidence>
<sequence>MNKPRRLAPEEGQPINMALEIEMAYVWLEESECMNQINIKAKKAAETVTGSVTRCKKR</sequence>
<dbReference type="EMBL" id="CP006643">
    <property type="protein sequence ID" value="AGX04057.1"/>
    <property type="molecule type" value="Genomic_DNA"/>
</dbReference>
<dbReference type="STRING" id="1367477.N288_10720"/>
<dbReference type="Proteomes" id="UP000017805">
    <property type="component" value="Chromosome"/>
</dbReference>